<protein>
    <submittedName>
        <fullName evidence="1">Uncharacterized protein</fullName>
    </submittedName>
</protein>
<dbReference type="EMBL" id="SNVW01000020">
    <property type="protein sequence ID" value="TDN41436.1"/>
    <property type="molecule type" value="Genomic_DNA"/>
</dbReference>
<accession>A0A4R6DAI0</accession>
<dbReference type="RefSeq" id="WP_133521296.1">
    <property type="nucleotide sequence ID" value="NZ_SNVW01000020.1"/>
</dbReference>
<dbReference type="AlphaFoldDB" id="A0A4R6DAI0"/>
<proteinExistence type="predicted"/>
<organism evidence="1 2">
    <name type="scientific">Curtobacterium flaccumfaciens</name>
    <dbReference type="NCBI Taxonomy" id="2035"/>
    <lineage>
        <taxon>Bacteria</taxon>
        <taxon>Bacillati</taxon>
        <taxon>Actinomycetota</taxon>
        <taxon>Actinomycetes</taxon>
        <taxon>Micrococcales</taxon>
        <taxon>Microbacteriaceae</taxon>
        <taxon>Curtobacterium</taxon>
    </lineage>
</organism>
<name>A0A4R6DAI0_9MICO</name>
<evidence type="ECO:0000313" key="2">
    <source>
        <dbReference type="Proteomes" id="UP000295764"/>
    </source>
</evidence>
<comment type="caution">
    <text evidence="1">The sequence shown here is derived from an EMBL/GenBank/DDBJ whole genome shotgun (WGS) entry which is preliminary data.</text>
</comment>
<reference evidence="1 2" key="1">
    <citation type="submission" date="2019-03" db="EMBL/GenBank/DDBJ databases">
        <title>Genomic analyses of the natural microbiome of Caenorhabditis elegans.</title>
        <authorList>
            <person name="Samuel B."/>
        </authorList>
    </citation>
    <scope>NUCLEOTIDE SEQUENCE [LARGE SCALE GENOMIC DNA]</scope>
    <source>
        <strain evidence="1 2">JUb65</strain>
    </source>
</reference>
<gene>
    <name evidence="1" type="ORF">EDF64_12011</name>
</gene>
<dbReference type="OrthoDB" id="5112496at2"/>
<dbReference type="Proteomes" id="UP000295764">
    <property type="component" value="Unassembled WGS sequence"/>
</dbReference>
<evidence type="ECO:0000313" key="1">
    <source>
        <dbReference type="EMBL" id="TDN41436.1"/>
    </source>
</evidence>
<sequence length="77" mass="9295">MLVQRIKEHWLLFTFEHEFDPAQRTTLVVDERDGIAHRSYDVGQITVLTELRVMEDDEPIPPRPRFSRLQEWPTLEY</sequence>